<evidence type="ECO:0000256" key="4">
    <source>
        <dbReference type="HAMAP-Rule" id="MF_01954"/>
    </source>
</evidence>
<dbReference type="GO" id="GO:0043419">
    <property type="term" value="P:urea catabolic process"/>
    <property type="evidence" value="ECO:0007669"/>
    <property type="project" value="UniProtKB-UniRule"/>
</dbReference>
<comment type="similarity">
    <text evidence="4">Belongs to the urease beta subunit family.</text>
</comment>
<organism evidence="5 6">
    <name type="scientific">Pseudonocardia autotrophica</name>
    <name type="common">Amycolata autotrophica</name>
    <name type="synonym">Nocardia autotrophica</name>
    <dbReference type="NCBI Taxonomy" id="2074"/>
    <lineage>
        <taxon>Bacteria</taxon>
        <taxon>Bacillati</taxon>
        <taxon>Actinomycetota</taxon>
        <taxon>Actinomycetes</taxon>
        <taxon>Pseudonocardiales</taxon>
        <taxon>Pseudonocardiaceae</taxon>
        <taxon>Pseudonocardia</taxon>
    </lineage>
</organism>
<dbReference type="Gene3D" id="3.30.280.10">
    <property type="entry name" value="Urease, gamma-like subunit"/>
    <property type="match status" value="1"/>
</dbReference>
<evidence type="ECO:0000256" key="3">
    <source>
        <dbReference type="ARBA" id="ARBA00047778"/>
    </source>
</evidence>
<comment type="subunit">
    <text evidence="4">Heterotrimer of UreA (gamma), UreB (beta) and UreC (alpha) subunits. Three heterotrimers associate to form the active enzyme.</text>
</comment>
<comment type="subcellular location">
    <subcellularLocation>
        <location evidence="4">Cytoplasm</location>
    </subcellularLocation>
</comment>
<accession>A0A1Y2N0A7</accession>
<protein>
    <recommendedName>
        <fullName evidence="4">Urease subunit beta</fullName>
        <ecNumber evidence="4">3.5.1.5</ecNumber>
    </recommendedName>
    <alternativeName>
        <fullName evidence="4">Urea amidohydrolase subunit beta</fullName>
    </alternativeName>
</protein>
<dbReference type="AlphaFoldDB" id="A0A1Y2N0A7"/>
<dbReference type="UniPathway" id="UPA00258">
    <property type="reaction ID" value="UER00370"/>
</dbReference>
<evidence type="ECO:0000313" key="5">
    <source>
        <dbReference type="EMBL" id="OSY40731.1"/>
    </source>
</evidence>
<dbReference type="GO" id="GO:0035550">
    <property type="term" value="C:urease complex"/>
    <property type="evidence" value="ECO:0007669"/>
    <property type="project" value="InterPro"/>
</dbReference>
<dbReference type="PIRSF" id="PIRSF001225">
    <property type="entry name" value="Urease_gammabeta"/>
    <property type="match status" value="1"/>
</dbReference>
<gene>
    <name evidence="5" type="primary">ureA_2</name>
    <name evidence="4" type="synonym">ureB</name>
    <name evidence="5" type="ORF">BG845_02489</name>
</gene>
<dbReference type="GO" id="GO:0016151">
    <property type="term" value="F:nickel cation binding"/>
    <property type="evidence" value="ECO:0007669"/>
    <property type="project" value="InterPro"/>
</dbReference>
<keyword evidence="6" id="KW-1185">Reference proteome</keyword>
<dbReference type="EC" id="3.5.1.5" evidence="4"/>
<dbReference type="HAMAP" id="MF_01954">
    <property type="entry name" value="Urease_beta"/>
    <property type="match status" value="1"/>
</dbReference>
<dbReference type="PANTHER" id="PTHR33569">
    <property type="entry name" value="UREASE"/>
    <property type="match status" value="1"/>
</dbReference>
<proteinExistence type="inferred from homology"/>
<dbReference type="PANTHER" id="PTHR33569:SF1">
    <property type="entry name" value="UREASE"/>
    <property type="match status" value="1"/>
</dbReference>
<dbReference type="InterPro" id="IPR002019">
    <property type="entry name" value="Urease_beta-like"/>
</dbReference>
<dbReference type="STRING" id="2074.BG845_02489"/>
<dbReference type="InterPro" id="IPR002026">
    <property type="entry name" value="Urease_gamma/gamma-beta_su"/>
</dbReference>
<dbReference type="NCBIfam" id="NF009682">
    <property type="entry name" value="PRK13203.1"/>
    <property type="match status" value="1"/>
</dbReference>
<dbReference type="NCBIfam" id="TIGR00193">
    <property type="entry name" value="urease_gam"/>
    <property type="match status" value="1"/>
</dbReference>
<name>A0A1Y2N0A7_PSEAH</name>
<dbReference type="EMBL" id="MIGB01000011">
    <property type="protein sequence ID" value="OSY40731.1"/>
    <property type="molecule type" value="Genomic_DNA"/>
</dbReference>
<dbReference type="RefSeq" id="WP_085912852.1">
    <property type="nucleotide sequence ID" value="NZ_AP018920.1"/>
</dbReference>
<dbReference type="SUPFAM" id="SSF51278">
    <property type="entry name" value="Urease, beta-subunit"/>
    <property type="match status" value="1"/>
</dbReference>
<comment type="caution">
    <text evidence="5">The sequence shown here is derived from an EMBL/GenBank/DDBJ whole genome shotgun (WGS) entry which is preliminary data.</text>
</comment>
<evidence type="ECO:0000313" key="6">
    <source>
        <dbReference type="Proteomes" id="UP000194360"/>
    </source>
</evidence>
<dbReference type="NCBIfam" id="TIGR00192">
    <property type="entry name" value="urease_beta"/>
    <property type="match status" value="1"/>
</dbReference>
<comment type="catalytic activity">
    <reaction evidence="3 4">
        <text>urea + 2 H2O + H(+) = hydrogencarbonate + 2 NH4(+)</text>
        <dbReference type="Rhea" id="RHEA:20557"/>
        <dbReference type="ChEBI" id="CHEBI:15377"/>
        <dbReference type="ChEBI" id="CHEBI:15378"/>
        <dbReference type="ChEBI" id="CHEBI:16199"/>
        <dbReference type="ChEBI" id="CHEBI:17544"/>
        <dbReference type="ChEBI" id="CHEBI:28938"/>
        <dbReference type="EC" id="3.5.1.5"/>
    </reaction>
</comment>
<dbReference type="InterPro" id="IPR036461">
    <property type="entry name" value="Urease_betasu_sf"/>
</dbReference>
<dbReference type="CDD" id="cd00407">
    <property type="entry name" value="Urease_beta"/>
    <property type="match status" value="1"/>
</dbReference>
<dbReference type="NCBIfam" id="NF009671">
    <property type="entry name" value="PRK13192.1"/>
    <property type="match status" value="1"/>
</dbReference>
<dbReference type="SUPFAM" id="SSF54111">
    <property type="entry name" value="Urease, gamma-subunit"/>
    <property type="match status" value="1"/>
</dbReference>
<evidence type="ECO:0000256" key="1">
    <source>
        <dbReference type="ARBA" id="ARBA00004897"/>
    </source>
</evidence>
<dbReference type="Gene3D" id="2.10.150.10">
    <property type="entry name" value="Urease, beta subunit"/>
    <property type="match status" value="1"/>
</dbReference>
<dbReference type="InterPro" id="IPR036463">
    <property type="entry name" value="Urease_gamma_sf"/>
</dbReference>
<keyword evidence="2 4" id="KW-0378">Hydrolase</keyword>
<dbReference type="GO" id="GO:0009039">
    <property type="term" value="F:urease activity"/>
    <property type="evidence" value="ECO:0007669"/>
    <property type="project" value="UniProtKB-UniRule"/>
</dbReference>
<dbReference type="InterPro" id="IPR008223">
    <property type="entry name" value="Urease_gamma-beta_su"/>
</dbReference>
<dbReference type="Pfam" id="PF00547">
    <property type="entry name" value="Urease_gamma"/>
    <property type="match status" value="1"/>
</dbReference>
<dbReference type="OrthoDB" id="9797217at2"/>
<dbReference type="Proteomes" id="UP000194360">
    <property type="component" value="Unassembled WGS sequence"/>
</dbReference>
<dbReference type="Pfam" id="PF00699">
    <property type="entry name" value="Urease_beta"/>
    <property type="match status" value="1"/>
</dbReference>
<keyword evidence="4" id="KW-0963">Cytoplasm</keyword>
<dbReference type="InterPro" id="IPR050069">
    <property type="entry name" value="Urease_subunit"/>
</dbReference>
<reference evidence="5 6" key="1">
    <citation type="submission" date="2016-09" db="EMBL/GenBank/DDBJ databases">
        <title>Pseudonocardia autotrophica DSM535, a candidate organism with high potential of specific P450 cytochromes.</title>
        <authorList>
            <person name="Grumaz C."/>
            <person name="Vainshtein Y."/>
            <person name="Kirstahler P."/>
            <person name="Sohn K."/>
        </authorList>
    </citation>
    <scope>NUCLEOTIDE SEQUENCE [LARGE SCALE GENOMIC DNA]</scope>
    <source>
        <strain evidence="5 6">DSM 535</strain>
    </source>
</reference>
<evidence type="ECO:0000256" key="2">
    <source>
        <dbReference type="ARBA" id="ARBA00022801"/>
    </source>
</evidence>
<comment type="pathway">
    <text evidence="1 4">Nitrogen metabolism; urea degradation; CO(2) and NH(3) from urea (urease route): step 1/1.</text>
</comment>
<sequence>MHLTPKDQDRLLLFLAAELARRRRQKGLRLTYPEARALIADEVVEAARGGAGVAEAAAVGASLLRADDLLPGVAPLIGTVQVEGFFEDGQKLVTIHDPIRPAASAGTDAGTATAKGDEEQAHVPGELLVEDGEIVLGEGRATAVVTVVNTGDRPVQVGSHFHFFEANRALRFNRREAFGMHLDIPSGTAVRFEPGEERDVALVAVGGTREIHGLNDMTNGPITAEPAPALLTALAEHGFLDTGATPA</sequence>